<reference evidence="2 3" key="1">
    <citation type="journal article" date="2019" name="Int. J. Syst. Evol. Microbiol.">
        <title>The Global Catalogue of Microorganisms (GCM) 10K type strain sequencing project: providing services to taxonomists for standard genome sequencing and annotation.</title>
        <authorList>
            <consortium name="The Broad Institute Genomics Platform"/>
            <consortium name="The Broad Institute Genome Sequencing Center for Infectious Disease"/>
            <person name="Wu L."/>
            <person name="Ma J."/>
        </authorList>
    </citation>
    <scope>NUCLEOTIDE SEQUENCE [LARGE SCALE GENOMIC DNA]</scope>
    <source>
        <strain evidence="2 3">SYNS20</strain>
    </source>
</reference>
<keyword evidence="1" id="KW-0472">Membrane</keyword>
<dbReference type="GeneID" id="81208452"/>
<sequence>MSLLEPLLRFLGVPGTIVTAAVIAFSAYHAKHLLDVFTRVGVWVRIGGAAVVLLVIFAVLVPGFTLSLDVGRLLGFGGDLVDGVLDLARLVPWGELV</sequence>
<accession>A0ABD5T7Y8</accession>
<organism evidence="2 3">
    <name type="scientific">Halobaculum halobium</name>
    <dbReference type="NCBI Taxonomy" id="3032281"/>
    <lineage>
        <taxon>Archaea</taxon>
        <taxon>Methanobacteriati</taxon>
        <taxon>Methanobacteriota</taxon>
        <taxon>Stenosarchaea group</taxon>
        <taxon>Halobacteria</taxon>
        <taxon>Halobacteriales</taxon>
        <taxon>Haloferacaceae</taxon>
        <taxon>Halobaculum</taxon>
    </lineage>
</organism>
<gene>
    <name evidence="2" type="ORF">ACFQFD_05360</name>
</gene>
<proteinExistence type="predicted"/>
<evidence type="ECO:0008006" key="4">
    <source>
        <dbReference type="Google" id="ProtNLM"/>
    </source>
</evidence>
<protein>
    <recommendedName>
        <fullName evidence="4">AI-2E family transporter</fullName>
    </recommendedName>
</protein>
<dbReference type="AlphaFoldDB" id="A0ABD5T7Y8"/>
<dbReference type="EMBL" id="JBHSWX010000012">
    <property type="protein sequence ID" value="MFC6785421.1"/>
    <property type="molecule type" value="Genomic_DNA"/>
</dbReference>
<feature type="transmembrane region" description="Helical" evidence="1">
    <location>
        <begin position="42"/>
        <end position="64"/>
    </location>
</feature>
<keyword evidence="3" id="KW-1185">Reference proteome</keyword>
<dbReference type="Proteomes" id="UP001596443">
    <property type="component" value="Unassembled WGS sequence"/>
</dbReference>
<evidence type="ECO:0000256" key="1">
    <source>
        <dbReference type="SAM" id="Phobius"/>
    </source>
</evidence>
<evidence type="ECO:0000313" key="2">
    <source>
        <dbReference type="EMBL" id="MFC6785421.1"/>
    </source>
</evidence>
<comment type="caution">
    <text evidence="2">The sequence shown here is derived from an EMBL/GenBank/DDBJ whole genome shotgun (WGS) entry which is preliminary data.</text>
</comment>
<feature type="transmembrane region" description="Helical" evidence="1">
    <location>
        <begin position="7"/>
        <end position="30"/>
    </location>
</feature>
<evidence type="ECO:0000313" key="3">
    <source>
        <dbReference type="Proteomes" id="UP001596443"/>
    </source>
</evidence>
<name>A0ABD5T7Y8_9EURY</name>
<dbReference type="RefSeq" id="WP_284062278.1">
    <property type="nucleotide sequence ID" value="NZ_CP126158.1"/>
</dbReference>
<keyword evidence="1" id="KW-1133">Transmembrane helix</keyword>
<keyword evidence="1" id="KW-0812">Transmembrane</keyword>